<evidence type="ECO:0000259" key="13">
    <source>
        <dbReference type="PROSITE" id="PS50880"/>
    </source>
</evidence>
<evidence type="ECO:0000256" key="4">
    <source>
        <dbReference type="ARBA" id="ARBA00022722"/>
    </source>
</evidence>
<dbReference type="RefSeq" id="WP_303679220.1">
    <property type="nucleotide sequence ID" value="NZ_CATZZF010000082.1"/>
</dbReference>
<dbReference type="InterPro" id="IPR004466">
    <property type="entry name" value="RNase_M5"/>
</dbReference>
<evidence type="ECO:0000313" key="15">
    <source>
        <dbReference type="Proteomes" id="UP000186777"/>
    </source>
</evidence>
<dbReference type="Proteomes" id="UP000186777">
    <property type="component" value="Unassembled WGS sequence"/>
</dbReference>
<comment type="caution">
    <text evidence="14">The sequence shown here is derived from an EMBL/GenBank/DDBJ whole genome shotgun (WGS) entry which is preliminary data.</text>
</comment>
<dbReference type="EMBL" id="MNTG01000001">
    <property type="protein sequence ID" value="OLA39570.1"/>
    <property type="molecule type" value="Genomic_DNA"/>
</dbReference>
<evidence type="ECO:0000256" key="3">
    <source>
        <dbReference type="ARBA" id="ARBA00022552"/>
    </source>
</evidence>
<comment type="function">
    <text evidence="11">Required for correct processing of both the 5' and 3' ends of 5S rRNA precursor. Cleaves both sides of a double-stranded region yielding mature 5S rRNA in one step.</text>
</comment>
<dbReference type="EC" id="3.1.26.8" evidence="11 12"/>
<dbReference type="GO" id="GO:0019843">
    <property type="term" value="F:rRNA binding"/>
    <property type="evidence" value="ECO:0007669"/>
    <property type="project" value="UniProtKB-KW"/>
</dbReference>
<evidence type="ECO:0000256" key="8">
    <source>
        <dbReference type="ARBA" id="ARBA00022801"/>
    </source>
</evidence>
<dbReference type="GO" id="GO:0005737">
    <property type="term" value="C:cytoplasm"/>
    <property type="evidence" value="ECO:0007669"/>
    <property type="project" value="UniProtKB-SubCell"/>
</dbReference>
<dbReference type="PANTHER" id="PTHR39156">
    <property type="entry name" value="RIBONUCLEASE M5"/>
    <property type="match status" value="1"/>
</dbReference>
<dbReference type="NCBIfam" id="TIGR00334">
    <property type="entry name" value="5S_RNA_mat_M5"/>
    <property type="match status" value="1"/>
</dbReference>
<evidence type="ECO:0000256" key="10">
    <source>
        <dbReference type="ARBA" id="ARBA00022884"/>
    </source>
</evidence>
<dbReference type="InterPro" id="IPR006171">
    <property type="entry name" value="TOPRIM_dom"/>
</dbReference>
<evidence type="ECO:0000256" key="12">
    <source>
        <dbReference type="NCBIfam" id="TIGR00334"/>
    </source>
</evidence>
<evidence type="ECO:0000313" key="14">
    <source>
        <dbReference type="EMBL" id="OLA39570.1"/>
    </source>
</evidence>
<dbReference type="PANTHER" id="PTHR39156:SF1">
    <property type="entry name" value="RIBONUCLEASE M5"/>
    <property type="match status" value="1"/>
</dbReference>
<dbReference type="STRING" id="626940.BHW43_01420"/>
<evidence type="ECO:0000256" key="11">
    <source>
        <dbReference type="HAMAP-Rule" id="MF_01469"/>
    </source>
</evidence>
<dbReference type="InterPro" id="IPR025156">
    <property type="entry name" value="RNase_M5_C"/>
</dbReference>
<keyword evidence="8 11" id="KW-0378">Hydrolase</keyword>
<keyword evidence="4 11" id="KW-0540">Nuclease</keyword>
<evidence type="ECO:0000256" key="7">
    <source>
        <dbReference type="ARBA" id="ARBA00022759"/>
    </source>
</evidence>
<evidence type="ECO:0000256" key="2">
    <source>
        <dbReference type="ARBA" id="ARBA00022517"/>
    </source>
</evidence>
<evidence type="ECO:0000256" key="1">
    <source>
        <dbReference type="ARBA" id="ARBA00022490"/>
    </source>
</evidence>
<comment type="catalytic activity">
    <reaction evidence="11">
        <text>Endonucleolytic cleavage of RNA, removing 21 and 42 nucleotides, respectively, from the 5'- and 3'-termini of a 5S-rRNA precursor.</text>
        <dbReference type="EC" id="3.1.26.8"/>
    </reaction>
</comment>
<gene>
    <name evidence="11" type="primary">rnmV</name>
    <name evidence="14" type="ORF">BHW43_01420</name>
</gene>
<dbReference type="HAMAP" id="MF_01469">
    <property type="entry name" value="RNase_M5"/>
    <property type="match status" value="1"/>
</dbReference>
<accession>A0A1Q6RB74</accession>
<evidence type="ECO:0000256" key="9">
    <source>
        <dbReference type="ARBA" id="ARBA00022842"/>
    </source>
</evidence>
<name>A0A1Q6RB74_9FIRM</name>
<dbReference type="Pfam" id="PF13331">
    <property type="entry name" value="DUF4093"/>
    <property type="match status" value="1"/>
</dbReference>
<evidence type="ECO:0000256" key="5">
    <source>
        <dbReference type="ARBA" id="ARBA00022723"/>
    </source>
</evidence>
<sequence>MLKEVLVVEGKMDTVAIGKALEADTIETGGFTLAPYTLRQIEAAYKKRGIIILTDPDGAGERIRRFLTERFPEAGQAFIPKRQATANNDVGVEQAQPEAILEALAKVRHHEYRPQQEFTMRDLFQNNLNGSESASARRDALGAELGIGYGNAKRFLERLNHYGVSREEFTAALEKLESEE</sequence>
<dbReference type="InterPro" id="IPR034141">
    <property type="entry name" value="TOPRIM_RNase_M5-like"/>
</dbReference>
<proteinExistence type="inferred from homology"/>
<keyword evidence="3 11" id="KW-0698">rRNA processing</keyword>
<feature type="domain" description="Toprim" evidence="13">
    <location>
        <begin position="3"/>
        <end position="86"/>
    </location>
</feature>
<dbReference type="PROSITE" id="PS50880">
    <property type="entry name" value="TOPRIM"/>
    <property type="match status" value="1"/>
</dbReference>
<keyword evidence="2 11" id="KW-0690">Ribosome biogenesis</keyword>
<keyword evidence="10 11" id="KW-0694">RNA-binding</keyword>
<dbReference type="SUPFAM" id="SSF110455">
    <property type="entry name" value="Toprim domain"/>
    <property type="match status" value="1"/>
</dbReference>
<dbReference type="AlphaFoldDB" id="A0A1Q6RB74"/>
<dbReference type="SMART" id="SM00493">
    <property type="entry name" value="TOPRIM"/>
    <property type="match status" value="1"/>
</dbReference>
<organism evidence="14 15">
    <name type="scientific">Phascolarctobacterium succinatutens</name>
    <dbReference type="NCBI Taxonomy" id="626940"/>
    <lineage>
        <taxon>Bacteria</taxon>
        <taxon>Bacillati</taxon>
        <taxon>Bacillota</taxon>
        <taxon>Negativicutes</taxon>
        <taxon>Acidaminococcales</taxon>
        <taxon>Acidaminococcaceae</taxon>
        <taxon>Phascolarctobacterium</taxon>
    </lineage>
</organism>
<dbReference type="CDD" id="cd01027">
    <property type="entry name" value="TOPRIM_RNase_M5_like"/>
    <property type="match status" value="1"/>
</dbReference>
<keyword evidence="7 11" id="KW-0255">Endonuclease</keyword>
<comment type="subcellular location">
    <subcellularLocation>
        <location evidence="11">Cytoplasm</location>
    </subcellularLocation>
</comment>
<protein>
    <recommendedName>
        <fullName evidence="11 12">Ribonuclease M5</fullName>
        <ecNumber evidence="11 12">3.1.26.8</ecNumber>
    </recommendedName>
    <alternativeName>
        <fullName evidence="11">RNase M5</fullName>
    </alternativeName>
    <alternativeName>
        <fullName evidence="11">Ribosomal RNA terminal maturase M5</fullName>
    </alternativeName>
</protein>
<keyword evidence="1 11" id="KW-0963">Cytoplasm</keyword>
<dbReference type="GO" id="GO:0046872">
    <property type="term" value="F:metal ion binding"/>
    <property type="evidence" value="ECO:0007669"/>
    <property type="project" value="UniProtKB-KW"/>
</dbReference>
<keyword evidence="6 11" id="KW-0699">rRNA-binding</keyword>
<dbReference type="Pfam" id="PF01751">
    <property type="entry name" value="Toprim"/>
    <property type="match status" value="1"/>
</dbReference>
<dbReference type="GO" id="GO:0006364">
    <property type="term" value="P:rRNA processing"/>
    <property type="evidence" value="ECO:0007669"/>
    <property type="project" value="UniProtKB-UniRule"/>
</dbReference>
<dbReference type="GO" id="GO:0043822">
    <property type="term" value="F:ribonuclease M5 activity"/>
    <property type="evidence" value="ECO:0007669"/>
    <property type="project" value="UniProtKB-UniRule"/>
</dbReference>
<dbReference type="Gene3D" id="3.40.1360.10">
    <property type="match status" value="1"/>
</dbReference>
<reference evidence="14 15" key="1">
    <citation type="journal article" date="2016" name="Nat. Biotechnol.">
        <title>Measurement of bacterial replication rates in microbial communities.</title>
        <authorList>
            <person name="Brown C.T."/>
            <person name="Olm M.R."/>
            <person name="Thomas B.C."/>
            <person name="Banfield J.F."/>
        </authorList>
    </citation>
    <scope>NUCLEOTIDE SEQUENCE [LARGE SCALE GENOMIC DNA]</scope>
    <source>
        <strain evidence="14">46_33</strain>
    </source>
</reference>
<keyword evidence="9" id="KW-0460">Magnesium</keyword>
<keyword evidence="5" id="KW-0479">Metal-binding</keyword>
<comment type="similarity">
    <text evidence="11">Belongs to the ribonuclease M5 family.</text>
</comment>
<evidence type="ECO:0000256" key="6">
    <source>
        <dbReference type="ARBA" id="ARBA00022730"/>
    </source>
</evidence>